<evidence type="ECO:0000313" key="2">
    <source>
        <dbReference type="Proteomes" id="UP001345013"/>
    </source>
</evidence>
<protein>
    <submittedName>
        <fullName evidence="1">Uncharacterized protein</fullName>
    </submittedName>
</protein>
<organism evidence="1 2">
    <name type="scientific">Lithohypha guttulata</name>
    <dbReference type="NCBI Taxonomy" id="1690604"/>
    <lineage>
        <taxon>Eukaryota</taxon>
        <taxon>Fungi</taxon>
        <taxon>Dikarya</taxon>
        <taxon>Ascomycota</taxon>
        <taxon>Pezizomycotina</taxon>
        <taxon>Eurotiomycetes</taxon>
        <taxon>Chaetothyriomycetidae</taxon>
        <taxon>Chaetothyriales</taxon>
        <taxon>Trichomeriaceae</taxon>
        <taxon>Lithohypha</taxon>
    </lineage>
</organism>
<sequence length="141" mass="16318">MEPLNNCISLMHMLKSGVQGTRKLFWKNVRLECERLYGECLELSEWALLAAMQALSIYVLVRLGEGITDHNNVDFLLVTTVTVIAQQLASSDVPCNTHCAKCNKELEYNWKEWILRESRRRSGLYPIHREKLHAKTLTEKD</sequence>
<proteinExistence type="predicted"/>
<reference evidence="1 2" key="1">
    <citation type="submission" date="2023-08" db="EMBL/GenBank/DDBJ databases">
        <title>Black Yeasts Isolated from many extreme environments.</title>
        <authorList>
            <person name="Coleine C."/>
            <person name="Stajich J.E."/>
            <person name="Selbmann L."/>
        </authorList>
    </citation>
    <scope>NUCLEOTIDE SEQUENCE [LARGE SCALE GENOMIC DNA]</scope>
    <source>
        <strain evidence="1 2">CCFEE 5885</strain>
    </source>
</reference>
<keyword evidence="2" id="KW-1185">Reference proteome</keyword>
<comment type="caution">
    <text evidence="1">The sequence shown here is derived from an EMBL/GenBank/DDBJ whole genome shotgun (WGS) entry which is preliminary data.</text>
</comment>
<dbReference type="EMBL" id="JAVRRG010000028">
    <property type="protein sequence ID" value="KAK5095426.1"/>
    <property type="molecule type" value="Genomic_DNA"/>
</dbReference>
<gene>
    <name evidence="1" type="ORF">LTR24_003138</name>
</gene>
<dbReference type="Proteomes" id="UP001345013">
    <property type="component" value="Unassembled WGS sequence"/>
</dbReference>
<evidence type="ECO:0000313" key="1">
    <source>
        <dbReference type="EMBL" id="KAK5095426.1"/>
    </source>
</evidence>
<name>A0ABR0KGE6_9EURO</name>
<accession>A0ABR0KGE6</accession>